<name>A0ABQ4NPM8_9RHOB</name>
<evidence type="ECO:0000256" key="3">
    <source>
        <dbReference type="ARBA" id="ARBA00029596"/>
    </source>
</evidence>
<dbReference type="GO" id="GO:0008168">
    <property type="term" value="F:methyltransferase activity"/>
    <property type="evidence" value="ECO:0007669"/>
    <property type="project" value="UniProtKB-KW"/>
</dbReference>
<dbReference type="InterPro" id="IPR005493">
    <property type="entry name" value="RraA/RraA-like"/>
</dbReference>
<comment type="caution">
    <text evidence="5">The sequence shown here is derived from an EMBL/GenBank/DDBJ whole genome shotgun (WGS) entry which is preliminary data.</text>
</comment>
<dbReference type="CDD" id="cd16841">
    <property type="entry name" value="RraA_family"/>
    <property type="match status" value="1"/>
</dbReference>
<proteinExistence type="predicted"/>
<sequence>MIEEPKRLRIARDLRRPTEAQITALSGMPTGFVLDAMLGAGAMAAAIKPLPGLPQAVCGPALTAGNQPGDLLATLAAIHFARPGDVVVAEAQGHQGCAAAGDRVMGMLKNRGAAGYVTDGPMRDLAGLQQVGLPVWCTGLTPGSPVARGPGTLGLPVLVGGQRVETGDVIVADSDGVVVVPFANLDAVIATVARVAEAEHALDAEVADGLAEIGFISHMLDNGEDVEWV</sequence>
<evidence type="ECO:0000313" key="5">
    <source>
        <dbReference type="EMBL" id="GIT96368.1"/>
    </source>
</evidence>
<evidence type="ECO:0000256" key="4">
    <source>
        <dbReference type="ARBA" id="ARBA00030169"/>
    </source>
</evidence>
<comment type="cofactor">
    <cofactor evidence="1">
        <name>a divalent metal cation</name>
        <dbReference type="ChEBI" id="CHEBI:60240"/>
    </cofactor>
</comment>
<keyword evidence="5" id="KW-0808">Transferase</keyword>
<dbReference type="Proteomes" id="UP000786693">
    <property type="component" value="Unassembled WGS sequence"/>
</dbReference>
<protein>
    <recommendedName>
        <fullName evidence="2">Putative 4-hydroxy-4-methyl-2-oxoglutarate aldolase</fullName>
    </recommendedName>
    <alternativeName>
        <fullName evidence="3">Regulator of ribonuclease activity homolog</fullName>
    </alternativeName>
    <alternativeName>
        <fullName evidence="4">RraA-like protein</fullName>
    </alternativeName>
</protein>
<dbReference type="Gene3D" id="3.50.30.40">
    <property type="entry name" value="Ribonuclease E inhibitor RraA/RraA-like"/>
    <property type="match status" value="1"/>
</dbReference>
<evidence type="ECO:0000256" key="1">
    <source>
        <dbReference type="ARBA" id="ARBA00001968"/>
    </source>
</evidence>
<keyword evidence="6" id="KW-1185">Reference proteome</keyword>
<organism evidence="5 6">
    <name type="scientific">Jannaschia pagri</name>
    <dbReference type="NCBI Taxonomy" id="2829797"/>
    <lineage>
        <taxon>Bacteria</taxon>
        <taxon>Pseudomonadati</taxon>
        <taxon>Pseudomonadota</taxon>
        <taxon>Alphaproteobacteria</taxon>
        <taxon>Rhodobacterales</taxon>
        <taxon>Roseobacteraceae</taxon>
        <taxon>Jannaschia</taxon>
    </lineage>
</organism>
<gene>
    <name evidence="5" type="ORF">JANAI62_29910</name>
</gene>
<dbReference type="PANTHER" id="PTHR33254">
    <property type="entry name" value="4-HYDROXY-4-METHYL-2-OXOGLUTARATE ALDOLASE 3-RELATED"/>
    <property type="match status" value="1"/>
</dbReference>
<reference evidence="5 6" key="1">
    <citation type="submission" date="2021-05" db="EMBL/GenBank/DDBJ databases">
        <title>Bacteria Genome sequencing.</title>
        <authorList>
            <person name="Takabe Y."/>
            <person name="Nakajima Y."/>
            <person name="Suzuki S."/>
            <person name="Shiozaki T."/>
        </authorList>
    </citation>
    <scope>NUCLEOTIDE SEQUENCE [LARGE SCALE GENOMIC DNA]</scope>
    <source>
        <strain evidence="5 6">AI_62</strain>
    </source>
</reference>
<dbReference type="InterPro" id="IPR036704">
    <property type="entry name" value="RraA/RraA-like_sf"/>
</dbReference>
<keyword evidence="5" id="KW-0489">Methyltransferase</keyword>
<dbReference type="PANTHER" id="PTHR33254:SF4">
    <property type="entry name" value="4-HYDROXY-4-METHYL-2-OXOGLUTARATE ALDOLASE 3-RELATED"/>
    <property type="match status" value="1"/>
</dbReference>
<dbReference type="RefSeq" id="WP_220749854.1">
    <property type="nucleotide sequence ID" value="NZ_BPFH01000005.1"/>
</dbReference>
<dbReference type="Pfam" id="PF03737">
    <property type="entry name" value="RraA-like"/>
    <property type="match status" value="1"/>
</dbReference>
<dbReference type="EMBL" id="BPFH01000005">
    <property type="protein sequence ID" value="GIT96368.1"/>
    <property type="molecule type" value="Genomic_DNA"/>
</dbReference>
<dbReference type="SUPFAM" id="SSF89562">
    <property type="entry name" value="RraA-like"/>
    <property type="match status" value="1"/>
</dbReference>
<accession>A0ABQ4NPM8</accession>
<evidence type="ECO:0000256" key="2">
    <source>
        <dbReference type="ARBA" id="ARBA00016549"/>
    </source>
</evidence>
<dbReference type="GO" id="GO:0032259">
    <property type="term" value="P:methylation"/>
    <property type="evidence" value="ECO:0007669"/>
    <property type="project" value="UniProtKB-KW"/>
</dbReference>
<evidence type="ECO:0000313" key="6">
    <source>
        <dbReference type="Proteomes" id="UP000786693"/>
    </source>
</evidence>